<proteinExistence type="predicted"/>
<protein>
    <submittedName>
        <fullName evidence="2">Uncharacterized protein</fullName>
    </submittedName>
</protein>
<dbReference type="KEGG" id="ela:UCREL1_1486"/>
<accession>M7T4D7</accession>
<evidence type="ECO:0000313" key="3">
    <source>
        <dbReference type="Proteomes" id="UP000012174"/>
    </source>
</evidence>
<feature type="region of interest" description="Disordered" evidence="1">
    <location>
        <begin position="142"/>
        <end position="172"/>
    </location>
</feature>
<feature type="compositionally biased region" description="Pro residues" evidence="1">
    <location>
        <begin position="42"/>
        <end position="92"/>
    </location>
</feature>
<dbReference type="EMBL" id="KB705642">
    <property type="protein sequence ID" value="EMR71477.1"/>
    <property type="molecule type" value="Genomic_DNA"/>
</dbReference>
<dbReference type="OrthoDB" id="4928090at2759"/>
<organism evidence="2 3">
    <name type="scientific">Eutypa lata (strain UCR-EL1)</name>
    <name type="common">Grapevine dieback disease fungus</name>
    <name type="synonym">Eutypa armeniacae</name>
    <dbReference type="NCBI Taxonomy" id="1287681"/>
    <lineage>
        <taxon>Eukaryota</taxon>
        <taxon>Fungi</taxon>
        <taxon>Dikarya</taxon>
        <taxon>Ascomycota</taxon>
        <taxon>Pezizomycotina</taxon>
        <taxon>Sordariomycetes</taxon>
        <taxon>Xylariomycetidae</taxon>
        <taxon>Xylariales</taxon>
        <taxon>Diatrypaceae</taxon>
        <taxon>Eutypa</taxon>
    </lineage>
</organism>
<keyword evidence="3" id="KW-1185">Reference proteome</keyword>
<gene>
    <name evidence="2" type="ORF">UCREL1_1486</name>
</gene>
<name>M7T4D7_EUTLA</name>
<evidence type="ECO:0000313" key="2">
    <source>
        <dbReference type="EMBL" id="EMR71477.1"/>
    </source>
</evidence>
<sequence>MYVHTAPREKRYHSKYKKVLYLEPPTNGSKTVRTRVTTIVPPASPPEPPVEMLPEPIHLPMPTPAPEPPVMVMPPPPPPPPQHYYHPMPPYPVSEAGDDDDDEPIDREVYVERERFVPVHVPYPVHEEKNDYDTFRYVEAPRRFEPRRRSTDDSDERQIIIEDHRQRRYIRD</sequence>
<reference evidence="3" key="1">
    <citation type="journal article" date="2013" name="Genome Announc.">
        <title>Draft genome sequence of the grapevine dieback fungus Eutypa lata UCR-EL1.</title>
        <authorList>
            <person name="Blanco-Ulate B."/>
            <person name="Rolshausen P.E."/>
            <person name="Cantu D."/>
        </authorList>
    </citation>
    <scope>NUCLEOTIDE SEQUENCE [LARGE SCALE GENOMIC DNA]</scope>
    <source>
        <strain evidence="3">UCR-EL1</strain>
    </source>
</reference>
<dbReference type="AlphaFoldDB" id="M7T4D7"/>
<evidence type="ECO:0000256" key="1">
    <source>
        <dbReference type="SAM" id="MobiDB-lite"/>
    </source>
</evidence>
<dbReference type="Proteomes" id="UP000012174">
    <property type="component" value="Unassembled WGS sequence"/>
</dbReference>
<dbReference type="HOGENOM" id="CLU_082153_1_0_1"/>
<feature type="region of interest" description="Disordered" evidence="1">
    <location>
        <begin position="38"/>
        <end position="103"/>
    </location>
</feature>